<reference evidence="1 2" key="1">
    <citation type="submission" date="2020-09" db="EMBL/GenBank/DDBJ databases">
        <title>Roseomonas.</title>
        <authorList>
            <person name="Zhu W."/>
        </authorList>
    </citation>
    <scope>NUCLEOTIDE SEQUENCE [LARGE SCALE GENOMIC DNA]</scope>
    <source>
        <strain evidence="1 2">1311</strain>
    </source>
</reference>
<dbReference type="InterPro" id="IPR005628">
    <property type="entry name" value="GspK"/>
</dbReference>
<dbReference type="InterPro" id="IPR038072">
    <property type="entry name" value="GspK_central_sf"/>
</dbReference>
<evidence type="ECO:0000313" key="2">
    <source>
        <dbReference type="Proteomes" id="UP001518990"/>
    </source>
</evidence>
<dbReference type="RefSeq" id="WP_207446955.1">
    <property type="nucleotide sequence ID" value="NZ_CP061091.1"/>
</dbReference>
<gene>
    <name evidence="1" type="ORF">IAI60_10440</name>
</gene>
<sequence>MRRPLSVSRRGSALVFALWIALLIGVLGTVALRLAAHGAGAAQIEADLAQARSAAESGVWFAAHRMATLDPGLRPPQASFRLELGGSQVAVQATDEDGRLDINAAPEPLLTAMFRVAGVAEQDAAALAARVVEWRDPNTGLRIRQVGSMNDSQNRARFRTAGDIGSVPGVGMALAERLRDGMTVHTGNPWPARLSAPPLTQTILAQFMQDQGLAPLRQDGFRTPAPAQSGAGRRMILRITAHARRGMVDAYVTAVIHATAWKGMPGRVLEWDAASRPSQ</sequence>
<dbReference type="EMBL" id="JACTNF010000009">
    <property type="protein sequence ID" value="MBO1075026.1"/>
    <property type="molecule type" value="Genomic_DNA"/>
</dbReference>
<name>A0ABS3KC24_9PROT</name>
<dbReference type="Proteomes" id="UP001518990">
    <property type="component" value="Unassembled WGS sequence"/>
</dbReference>
<comment type="caution">
    <text evidence="1">The sequence shown here is derived from an EMBL/GenBank/DDBJ whole genome shotgun (WGS) entry which is preliminary data.</text>
</comment>
<dbReference type="PANTHER" id="PTHR38831">
    <property type="entry name" value="TYPE II SECRETION SYSTEM PROTEIN K"/>
    <property type="match status" value="1"/>
</dbReference>
<keyword evidence="2" id="KW-1185">Reference proteome</keyword>
<dbReference type="SUPFAM" id="SSF158544">
    <property type="entry name" value="GspK insert domain-like"/>
    <property type="match status" value="1"/>
</dbReference>
<organism evidence="1 2">
    <name type="scientific">Roseomonas marmotae</name>
    <dbReference type="NCBI Taxonomy" id="2768161"/>
    <lineage>
        <taxon>Bacteria</taxon>
        <taxon>Pseudomonadati</taxon>
        <taxon>Pseudomonadota</taxon>
        <taxon>Alphaproteobacteria</taxon>
        <taxon>Acetobacterales</taxon>
        <taxon>Roseomonadaceae</taxon>
        <taxon>Roseomonas</taxon>
    </lineage>
</organism>
<accession>A0ABS3KC24</accession>
<protein>
    <submittedName>
        <fullName evidence="1">General secretion pathway protein GspK</fullName>
    </submittedName>
</protein>
<evidence type="ECO:0000313" key="1">
    <source>
        <dbReference type="EMBL" id="MBO1075026.1"/>
    </source>
</evidence>
<proteinExistence type="predicted"/>
<dbReference type="PANTHER" id="PTHR38831:SF2">
    <property type="entry name" value="TYPE II SECRETION SYSTEM PROTEIN K"/>
    <property type="match status" value="1"/>
</dbReference>